<dbReference type="GeneID" id="77009490"/>
<dbReference type="Pfam" id="PF13527">
    <property type="entry name" value="Acetyltransf_9"/>
    <property type="match status" value="1"/>
</dbReference>
<dbReference type="SUPFAM" id="SSF55729">
    <property type="entry name" value="Acyl-CoA N-acyltransferases (Nat)"/>
    <property type="match status" value="1"/>
</dbReference>
<evidence type="ECO:0000313" key="5">
    <source>
        <dbReference type="Proteomes" id="UP000442469"/>
    </source>
</evidence>
<evidence type="ECO:0000259" key="1">
    <source>
        <dbReference type="PROSITE" id="PS51186"/>
    </source>
</evidence>
<dbReference type="HOGENOM" id="CLU_050659_1_1_9"/>
<sequence>MEIRQLNADEFDDSLTLSEYAFQYKLPPEDREKQKARFNPEQTWGAFEGGELLAKLTLLPLQIYIQGRALPMGGIAGVATWPENRRGGLVSKLLSKALARMNEEGQVLSCLHPFSVPFYRKFGWELYTDYKKYTISTGNFPAKTQVEGTVKRDIKDIELLNRIYHKFAQKYNGTLVRDTDWWERMVIGSEDHTAVYFSETGEPEGYTIYQVKNRELLVDEFVFLNDTARKGLWTYLANHDSMVTQAVVDHVPADDLLPFMLHDPRCKQEIVPYFMARIVNAGAFAGQYSFVAPAPQTQTARLNLRIIDAVAPWNDGSWKLEVDGEGHGQLVKAEQTAVDDGLTCDIQTLTAMLLGYKRPREMYAYGRLTGPERDAETLERLIPVSATALMDFF</sequence>
<dbReference type="PANTHER" id="PTHR37817">
    <property type="entry name" value="N-ACETYLTRANSFERASE EIS"/>
    <property type="match status" value="1"/>
</dbReference>
<dbReference type="Pfam" id="PF17668">
    <property type="entry name" value="Acetyltransf_17"/>
    <property type="match status" value="1"/>
</dbReference>
<dbReference type="InterPro" id="IPR036527">
    <property type="entry name" value="SCP2_sterol-bd_dom_sf"/>
</dbReference>
<dbReference type="RefSeq" id="WP_036626049.1">
    <property type="nucleotide sequence ID" value="NZ_JAKOBR010000029.1"/>
</dbReference>
<dbReference type="PANTHER" id="PTHR37817:SF1">
    <property type="entry name" value="N-ACETYLTRANSFERASE EIS"/>
    <property type="match status" value="1"/>
</dbReference>
<reference evidence="3 5" key="2">
    <citation type="submission" date="2019-11" db="EMBL/GenBank/DDBJ databases">
        <title>Draft genome sequences of five Paenibacillus species of dairy origin.</title>
        <authorList>
            <person name="Olajide A.M."/>
            <person name="Chen S."/>
            <person name="Lapointe G."/>
        </authorList>
    </citation>
    <scope>NUCLEOTIDE SEQUENCE [LARGE SCALE GENOMIC DNA]</scope>
    <source>
        <strain evidence="3 5">3CT49</strain>
    </source>
</reference>
<feature type="domain" description="N-acetyltransferase" evidence="1">
    <location>
        <begin position="1"/>
        <end position="147"/>
    </location>
</feature>
<dbReference type="InterPro" id="IPR000182">
    <property type="entry name" value="GNAT_dom"/>
</dbReference>
<dbReference type="Proteomes" id="UP000442469">
    <property type="component" value="Unassembled WGS sequence"/>
</dbReference>
<dbReference type="EMBL" id="JMQA01000035">
    <property type="protein sequence ID" value="KFN07248.1"/>
    <property type="molecule type" value="Genomic_DNA"/>
</dbReference>
<dbReference type="InterPro" id="IPR051554">
    <property type="entry name" value="Acetyltransferase_Eis"/>
</dbReference>
<keyword evidence="4" id="KW-1185">Reference proteome</keyword>
<name>A0A090ZA07_PAEMA</name>
<evidence type="ECO:0000313" key="2">
    <source>
        <dbReference type="EMBL" id="KFN07248.1"/>
    </source>
</evidence>
<gene>
    <name evidence="2" type="ORF">DJ90_5708</name>
    <name evidence="3" type="ORF">GNQ08_30005</name>
</gene>
<dbReference type="GO" id="GO:0034069">
    <property type="term" value="F:aminoglycoside N-acetyltransferase activity"/>
    <property type="evidence" value="ECO:0007669"/>
    <property type="project" value="TreeGrafter"/>
</dbReference>
<dbReference type="Gene3D" id="3.40.630.30">
    <property type="match status" value="2"/>
</dbReference>
<dbReference type="PROSITE" id="PS51186">
    <property type="entry name" value="GNAT"/>
    <property type="match status" value="1"/>
</dbReference>
<accession>A0A090ZA07</accession>
<dbReference type="Pfam" id="PF13530">
    <property type="entry name" value="SCP2_2"/>
    <property type="match status" value="1"/>
</dbReference>
<reference evidence="2 4" key="1">
    <citation type="submission" date="2014-04" db="EMBL/GenBank/DDBJ databases">
        <authorList>
            <person name="Bishop-Lilly K.A."/>
            <person name="Broomall S.M."/>
            <person name="Chain P.S."/>
            <person name="Chertkov O."/>
            <person name="Coyne S.R."/>
            <person name="Daligault H.E."/>
            <person name="Davenport K.W."/>
            <person name="Erkkila T."/>
            <person name="Frey K.G."/>
            <person name="Gibbons H.S."/>
            <person name="Gu W."/>
            <person name="Jaissle J."/>
            <person name="Johnson S.L."/>
            <person name="Koroleva G.I."/>
            <person name="Ladner J.T."/>
            <person name="Lo C.-C."/>
            <person name="Minogue T.D."/>
            <person name="Munk C."/>
            <person name="Palacios G.F."/>
            <person name="Redden C.L."/>
            <person name="Rosenzweig C.N."/>
            <person name="Scholz M.B."/>
            <person name="Teshima H."/>
            <person name="Xu Y."/>
        </authorList>
    </citation>
    <scope>NUCLEOTIDE SEQUENCE [LARGE SCALE GENOMIC DNA]</scope>
    <source>
        <strain evidence="2 4">8244</strain>
    </source>
</reference>
<evidence type="ECO:0000313" key="3">
    <source>
        <dbReference type="EMBL" id="MUG26566.1"/>
    </source>
</evidence>
<organism evidence="2 4">
    <name type="scientific">Paenibacillus macerans</name>
    <name type="common">Bacillus macerans</name>
    <dbReference type="NCBI Taxonomy" id="44252"/>
    <lineage>
        <taxon>Bacteria</taxon>
        <taxon>Bacillati</taxon>
        <taxon>Bacillota</taxon>
        <taxon>Bacilli</taxon>
        <taxon>Bacillales</taxon>
        <taxon>Paenibacillaceae</taxon>
        <taxon>Paenibacillus</taxon>
    </lineage>
</organism>
<dbReference type="GO" id="GO:0030649">
    <property type="term" value="P:aminoglycoside antibiotic catabolic process"/>
    <property type="evidence" value="ECO:0007669"/>
    <property type="project" value="TreeGrafter"/>
</dbReference>
<protein>
    <submittedName>
        <fullName evidence="2">Acetyltransferase domain protein</fullName>
    </submittedName>
    <submittedName>
        <fullName evidence="3">GNAT family N-acetyltransferase</fullName>
    </submittedName>
</protein>
<dbReference type="STRING" id="44252.DJ90_5708"/>
<dbReference type="OrthoDB" id="9768284at2"/>
<dbReference type="Gene3D" id="3.30.1050.10">
    <property type="entry name" value="SCP2 sterol-binding domain"/>
    <property type="match status" value="1"/>
</dbReference>
<dbReference type="Proteomes" id="UP000029278">
    <property type="component" value="Unassembled WGS sequence"/>
</dbReference>
<dbReference type="PATRIC" id="fig|44252.3.peg.3940"/>
<comment type="caution">
    <text evidence="2">The sequence shown here is derived from an EMBL/GenBank/DDBJ whole genome shotgun (WGS) entry which is preliminary data.</text>
</comment>
<keyword evidence="2" id="KW-0808">Transferase</keyword>
<dbReference type="InterPro" id="IPR025559">
    <property type="entry name" value="Eis_dom"/>
</dbReference>
<evidence type="ECO:0000313" key="4">
    <source>
        <dbReference type="Proteomes" id="UP000029278"/>
    </source>
</evidence>
<dbReference type="InterPro" id="IPR041380">
    <property type="entry name" value="Acetyltransf_17"/>
</dbReference>
<dbReference type="SUPFAM" id="SSF55718">
    <property type="entry name" value="SCP-like"/>
    <property type="match status" value="1"/>
</dbReference>
<dbReference type="EMBL" id="WNZZ01000047">
    <property type="protein sequence ID" value="MUG26566.1"/>
    <property type="molecule type" value="Genomic_DNA"/>
</dbReference>
<dbReference type="InterPro" id="IPR016181">
    <property type="entry name" value="Acyl_CoA_acyltransferase"/>
</dbReference>
<dbReference type="AlphaFoldDB" id="A0A090ZA07"/>
<proteinExistence type="predicted"/>